<comment type="caution">
    <text evidence="5">Lacks conserved residue(s) required for the propagation of feature annotation.</text>
</comment>
<dbReference type="InterPro" id="IPR035914">
    <property type="entry name" value="Sperma_CUB_dom_sf"/>
</dbReference>
<sequence length="470" mass="51598">MNNSQLSLGSKLAHQNDLEDACIGVLLQSKPSYGGLLDCTPSNTNRSVWVSNFRSSQNISSPTTFPSNASVFCLWRVKVPTGYRIKVHFNSFDVKNSSNCSRAAVEVAEIQGSINTVLGRYCGELPDDVVSTFSFVTVIYTSSNGSAQSHPGFHASLSLAPAETCKQFHDSEANNNIVLSGSSGIIESPFFLLSYNINIKCRWTITVPSGHRIKLSFNAFHLGAAGAQVNCDKVDHVEVRDSYNENDPAYGTFCGNVAPSPIHTVGPKIIVTFVWDERRVFHGFSARYESISGGYTSRCRTDISPEKPIKVQGNTGSLVSPGYPNSYPIITCTWNIVVQEGYIVEVDVTDFEIACDSGSKLLVGEEYFCGSKKPSGLLTSEYDLKIKMIAKEAQHNRGFRATFSMTKRELDVASIVPWIVIPIVVLAICVTMVVSWRRRTGGRDRRGSSFRSSIINRMRTQSTASQTSKV</sequence>
<protein>
    <submittedName>
        <fullName evidence="8">Bone morphogenetic protein 1</fullName>
    </submittedName>
</protein>
<dbReference type="Pfam" id="PF00431">
    <property type="entry name" value="CUB"/>
    <property type="match status" value="3"/>
</dbReference>
<dbReference type="Proteomes" id="UP001163046">
    <property type="component" value="Unassembled WGS sequence"/>
</dbReference>
<keyword evidence="6" id="KW-1133">Transmembrane helix</keyword>
<keyword evidence="4" id="KW-0325">Glycoprotein</keyword>
<organism evidence="8 9">
    <name type="scientific">Desmophyllum pertusum</name>
    <dbReference type="NCBI Taxonomy" id="174260"/>
    <lineage>
        <taxon>Eukaryota</taxon>
        <taxon>Metazoa</taxon>
        <taxon>Cnidaria</taxon>
        <taxon>Anthozoa</taxon>
        <taxon>Hexacorallia</taxon>
        <taxon>Scleractinia</taxon>
        <taxon>Caryophylliina</taxon>
        <taxon>Caryophylliidae</taxon>
        <taxon>Desmophyllum</taxon>
    </lineage>
</organism>
<evidence type="ECO:0000256" key="6">
    <source>
        <dbReference type="SAM" id="Phobius"/>
    </source>
</evidence>
<keyword evidence="2" id="KW-0677">Repeat</keyword>
<dbReference type="FunFam" id="2.60.120.290:FF:000003">
    <property type="entry name" value="Neuropilin"/>
    <property type="match status" value="1"/>
</dbReference>
<dbReference type="PROSITE" id="PS01180">
    <property type="entry name" value="CUB"/>
    <property type="match status" value="3"/>
</dbReference>
<keyword evidence="1" id="KW-0732">Signal</keyword>
<dbReference type="InterPro" id="IPR000859">
    <property type="entry name" value="CUB_dom"/>
</dbReference>
<feature type="domain" description="CUB" evidence="7">
    <location>
        <begin position="165"/>
        <end position="291"/>
    </location>
</feature>
<evidence type="ECO:0000256" key="2">
    <source>
        <dbReference type="ARBA" id="ARBA00022737"/>
    </source>
</evidence>
<keyword evidence="6" id="KW-0812">Transmembrane</keyword>
<comment type="caution">
    <text evidence="8">The sequence shown here is derived from an EMBL/GenBank/DDBJ whole genome shotgun (WGS) entry which is preliminary data.</text>
</comment>
<dbReference type="EMBL" id="MU826856">
    <property type="protein sequence ID" value="KAJ7370796.1"/>
    <property type="molecule type" value="Genomic_DNA"/>
</dbReference>
<evidence type="ECO:0000256" key="3">
    <source>
        <dbReference type="ARBA" id="ARBA00023157"/>
    </source>
</evidence>
<dbReference type="AlphaFoldDB" id="A0A9X0CPN3"/>
<feature type="domain" description="CUB" evidence="7">
    <location>
        <begin position="39"/>
        <end position="160"/>
    </location>
</feature>
<evidence type="ECO:0000256" key="1">
    <source>
        <dbReference type="ARBA" id="ARBA00022729"/>
    </source>
</evidence>
<feature type="domain" description="CUB" evidence="7">
    <location>
        <begin position="299"/>
        <end position="406"/>
    </location>
</feature>
<name>A0A9X0CPN3_9CNID</name>
<dbReference type="PANTHER" id="PTHR24251">
    <property type="entry name" value="OVOCHYMASE-RELATED"/>
    <property type="match status" value="1"/>
</dbReference>
<keyword evidence="6" id="KW-0472">Membrane</keyword>
<evidence type="ECO:0000256" key="5">
    <source>
        <dbReference type="PROSITE-ProRule" id="PRU00059"/>
    </source>
</evidence>
<evidence type="ECO:0000313" key="9">
    <source>
        <dbReference type="Proteomes" id="UP001163046"/>
    </source>
</evidence>
<feature type="transmembrane region" description="Helical" evidence="6">
    <location>
        <begin position="415"/>
        <end position="436"/>
    </location>
</feature>
<dbReference type="CDD" id="cd00041">
    <property type="entry name" value="CUB"/>
    <property type="match status" value="3"/>
</dbReference>
<keyword evidence="3" id="KW-1015">Disulfide bond</keyword>
<gene>
    <name evidence="8" type="primary">BMP1_13</name>
    <name evidence="8" type="ORF">OS493_029786</name>
</gene>
<dbReference type="OrthoDB" id="6116165at2759"/>
<reference evidence="8" key="1">
    <citation type="submission" date="2023-01" db="EMBL/GenBank/DDBJ databases">
        <title>Genome assembly of the deep-sea coral Lophelia pertusa.</title>
        <authorList>
            <person name="Herrera S."/>
            <person name="Cordes E."/>
        </authorList>
    </citation>
    <scope>NUCLEOTIDE SEQUENCE</scope>
    <source>
        <strain evidence="8">USNM1676648</strain>
        <tissue evidence="8">Polyp</tissue>
    </source>
</reference>
<dbReference type="SMART" id="SM00042">
    <property type="entry name" value="CUB"/>
    <property type="match status" value="3"/>
</dbReference>
<keyword evidence="9" id="KW-1185">Reference proteome</keyword>
<dbReference type="SUPFAM" id="SSF49854">
    <property type="entry name" value="Spermadhesin, CUB domain"/>
    <property type="match status" value="3"/>
</dbReference>
<accession>A0A9X0CPN3</accession>
<dbReference type="Gene3D" id="2.60.120.290">
    <property type="entry name" value="Spermadhesin, CUB domain"/>
    <property type="match status" value="3"/>
</dbReference>
<evidence type="ECO:0000313" key="8">
    <source>
        <dbReference type="EMBL" id="KAJ7370796.1"/>
    </source>
</evidence>
<evidence type="ECO:0000256" key="4">
    <source>
        <dbReference type="ARBA" id="ARBA00023180"/>
    </source>
</evidence>
<evidence type="ECO:0000259" key="7">
    <source>
        <dbReference type="PROSITE" id="PS01180"/>
    </source>
</evidence>
<proteinExistence type="predicted"/>